<protein>
    <submittedName>
        <fullName evidence="1">Uncharacterized protein</fullName>
    </submittedName>
</protein>
<dbReference type="VEuPathDB" id="FungiDB:PV07_03344"/>
<proteinExistence type="predicted"/>
<evidence type="ECO:0000313" key="2">
    <source>
        <dbReference type="Proteomes" id="UP000054466"/>
    </source>
</evidence>
<dbReference type="GeneID" id="27342538"/>
<dbReference type="EMBL" id="KN847041">
    <property type="protein sequence ID" value="KIW31746.1"/>
    <property type="molecule type" value="Genomic_DNA"/>
</dbReference>
<dbReference type="HOGENOM" id="CLU_086085_0_0_1"/>
<name>A0A0D1ZUE6_9EURO</name>
<organism evidence="1 2">
    <name type="scientific">Cladophialophora immunda</name>
    <dbReference type="NCBI Taxonomy" id="569365"/>
    <lineage>
        <taxon>Eukaryota</taxon>
        <taxon>Fungi</taxon>
        <taxon>Dikarya</taxon>
        <taxon>Ascomycota</taxon>
        <taxon>Pezizomycotina</taxon>
        <taxon>Eurotiomycetes</taxon>
        <taxon>Chaetothyriomycetidae</taxon>
        <taxon>Chaetothyriales</taxon>
        <taxon>Herpotrichiellaceae</taxon>
        <taxon>Cladophialophora</taxon>
    </lineage>
</organism>
<dbReference type="OrthoDB" id="4156944at2759"/>
<evidence type="ECO:0000313" key="1">
    <source>
        <dbReference type="EMBL" id="KIW31746.1"/>
    </source>
</evidence>
<gene>
    <name evidence="1" type="ORF">PV07_03344</name>
</gene>
<dbReference type="Proteomes" id="UP000054466">
    <property type="component" value="Unassembled WGS sequence"/>
</dbReference>
<sequence>MQLLLRHSIASQFLHQMRSSLEDFVIQVGVIPLESQRSGKVREIWIQAQRWQTSLQVINLHLVGLFSSRPESLDQYRENVVIESKTKLDEVERELIGSLQELTVDIETHFRGLAAVEEPLQRPFAAEALTEVPPKTDTDLSSNDEILLKDRILEFRALREEKEEVLCKLWNEWEDIQFDLIKLAVEALGKQSVLVAQLQDGAMKPGQQERLENTLDSAQKIHDEVHHGHAQLEQDMTGFEETIGQIANRTKKAAADMQQQYNVEKNKLFKGLMQSIEQLAAL</sequence>
<dbReference type="AlphaFoldDB" id="A0A0D1ZUE6"/>
<accession>A0A0D1ZUE6</accession>
<keyword evidence="2" id="KW-1185">Reference proteome</keyword>
<dbReference type="RefSeq" id="XP_016251962.1">
    <property type="nucleotide sequence ID" value="XM_016390060.1"/>
</dbReference>
<reference evidence="1 2" key="1">
    <citation type="submission" date="2015-01" db="EMBL/GenBank/DDBJ databases">
        <title>The Genome Sequence of Cladophialophora immunda CBS83496.</title>
        <authorList>
            <consortium name="The Broad Institute Genomics Platform"/>
            <person name="Cuomo C."/>
            <person name="de Hoog S."/>
            <person name="Gorbushina A."/>
            <person name="Stielow B."/>
            <person name="Teixiera M."/>
            <person name="Abouelleil A."/>
            <person name="Chapman S.B."/>
            <person name="Priest M."/>
            <person name="Young S.K."/>
            <person name="Wortman J."/>
            <person name="Nusbaum C."/>
            <person name="Birren B."/>
        </authorList>
    </citation>
    <scope>NUCLEOTIDE SEQUENCE [LARGE SCALE GENOMIC DNA]</scope>
    <source>
        <strain evidence="1 2">CBS 83496</strain>
    </source>
</reference>